<dbReference type="EMBL" id="CAJVQC010012233">
    <property type="protein sequence ID" value="CAG8636186.1"/>
    <property type="molecule type" value="Genomic_DNA"/>
</dbReference>
<evidence type="ECO:0000313" key="2">
    <source>
        <dbReference type="Proteomes" id="UP000789920"/>
    </source>
</evidence>
<protein>
    <submittedName>
        <fullName evidence="1">28305_t:CDS:1</fullName>
    </submittedName>
</protein>
<dbReference type="Proteomes" id="UP000789920">
    <property type="component" value="Unassembled WGS sequence"/>
</dbReference>
<evidence type="ECO:0000313" key="1">
    <source>
        <dbReference type="EMBL" id="CAG8636186.1"/>
    </source>
</evidence>
<organism evidence="1 2">
    <name type="scientific">Racocetra persica</name>
    <dbReference type="NCBI Taxonomy" id="160502"/>
    <lineage>
        <taxon>Eukaryota</taxon>
        <taxon>Fungi</taxon>
        <taxon>Fungi incertae sedis</taxon>
        <taxon>Mucoromycota</taxon>
        <taxon>Glomeromycotina</taxon>
        <taxon>Glomeromycetes</taxon>
        <taxon>Diversisporales</taxon>
        <taxon>Gigasporaceae</taxon>
        <taxon>Racocetra</taxon>
    </lineage>
</organism>
<gene>
    <name evidence="1" type="ORF">RPERSI_LOCUS7298</name>
</gene>
<comment type="caution">
    <text evidence="1">The sequence shown here is derived from an EMBL/GenBank/DDBJ whole genome shotgun (WGS) entry which is preliminary data.</text>
</comment>
<name>A0ACA9N5E4_9GLOM</name>
<keyword evidence="2" id="KW-1185">Reference proteome</keyword>
<sequence>MKSSSIFLSLSLLLTVVASSSAAPFSQPNYGDSLLKRHHKSTGNHKNGHNNNNQGWNVGTALISPLLKRDDGNSTGDGIVWNSGVAKPIVDPISHSRRDDIPANPSGPSTPNNSPASGPNTPNTQNTTNNSPVSDSNNQHNAPAPAPGQSTPSLDDQLHNAACYGRNGLQPYNAKSSDYIAAILMTGNLDMCYQCIEVKNNKSGKTICVKIIDICAGCEPGCIDLTPGAFAALGELDQGVLNISWRTVQCPKNGPWPTFEQSK</sequence>
<reference evidence="1" key="1">
    <citation type="submission" date="2021-06" db="EMBL/GenBank/DDBJ databases">
        <authorList>
            <person name="Kallberg Y."/>
            <person name="Tangrot J."/>
            <person name="Rosling A."/>
        </authorList>
    </citation>
    <scope>NUCLEOTIDE SEQUENCE</scope>
    <source>
        <strain evidence="1">MA461A</strain>
    </source>
</reference>
<accession>A0ACA9N5E4</accession>
<proteinExistence type="predicted"/>